<protein>
    <submittedName>
        <fullName evidence="1">Uncharacterized protein</fullName>
    </submittedName>
</protein>
<organism evidence="1">
    <name type="scientific">mine drainage metagenome</name>
    <dbReference type="NCBI Taxonomy" id="410659"/>
    <lineage>
        <taxon>unclassified sequences</taxon>
        <taxon>metagenomes</taxon>
        <taxon>ecological metagenomes</taxon>
    </lineage>
</organism>
<proteinExistence type="predicted"/>
<name>E6Q496_9ZZZZ</name>
<accession>E6Q496</accession>
<evidence type="ECO:0000313" key="1">
    <source>
        <dbReference type="EMBL" id="CBI02055.1"/>
    </source>
</evidence>
<dbReference type="EMBL" id="CABO01000028">
    <property type="protein sequence ID" value="CBI02055.1"/>
    <property type="molecule type" value="Genomic_DNA"/>
</dbReference>
<comment type="caution">
    <text evidence="1">The sequence shown here is derived from an EMBL/GenBank/DDBJ whole genome shotgun (WGS) entry which is preliminary data.</text>
</comment>
<reference evidence="1" key="1">
    <citation type="submission" date="2009-10" db="EMBL/GenBank/DDBJ databases">
        <title>Diversity of trophic interactions inside an arsenic-rich microbial ecosystem.</title>
        <authorList>
            <person name="Bertin P.N."/>
            <person name="Heinrich-Salmeron A."/>
            <person name="Pelletier E."/>
            <person name="Goulhen-Chollet F."/>
            <person name="Arsene-Ploetze F."/>
            <person name="Gallien S."/>
            <person name="Calteau A."/>
            <person name="Vallenet D."/>
            <person name="Casiot C."/>
            <person name="Chane-Woon-Ming B."/>
            <person name="Giloteaux L."/>
            <person name="Barakat M."/>
            <person name="Bonnefoy V."/>
            <person name="Bruneel O."/>
            <person name="Chandler M."/>
            <person name="Cleiss J."/>
            <person name="Duran R."/>
            <person name="Elbaz-Poulichet F."/>
            <person name="Fonknechten N."/>
            <person name="Lauga B."/>
            <person name="Mornico D."/>
            <person name="Ortet P."/>
            <person name="Schaeffer C."/>
            <person name="Siguier P."/>
            <person name="Alexander Thil Smith A."/>
            <person name="Van Dorsselaer A."/>
            <person name="Weissenbach J."/>
            <person name="Medigue C."/>
            <person name="Le Paslier D."/>
        </authorList>
    </citation>
    <scope>NUCLEOTIDE SEQUENCE</scope>
</reference>
<dbReference type="InterPro" id="IPR023393">
    <property type="entry name" value="START-like_dom_sf"/>
</dbReference>
<dbReference type="Gene3D" id="3.30.530.20">
    <property type="match status" value="1"/>
</dbReference>
<dbReference type="AlphaFoldDB" id="E6Q496"/>
<sequence>MTEIEIRRQVACPYTRAKELLRDRLQPLAQAGTSIAQRLSLTLRDRDLGKEVEMQFAVAHDPMHFDEPWEISWQPEVGGLYPSFRGSLSIRASDTYESARLELHGSYEPPLGAVGKAFDSVLGKRIAEATGERFLDEIASAIESQHRAEEAEKAAGR</sequence>
<gene>
    <name evidence="1" type="ORF">CARN4_2250</name>
</gene>